<reference evidence="4 5" key="1">
    <citation type="submission" date="2020-03" db="EMBL/GenBank/DDBJ databases">
        <title>Draft Genome Sequence of 2-Methylisoborneol Producing Pseudanabaena yagii Strain GIHE-NHR1 Isolated from North Han River in South Korea.</title>
        <authorList>
            <person name="Jeong J."/>
        </authorList>
    </citation>
    <scope>NUCLEOTIDE SEQUENCE [LARGE SCALE GENOMIC DNA]</scope>
    <source>
        <strain evidence="4 5">GIHE-NHR1</strain>
    </source>
</reference>
<dbReference type="EMBL" id="JAAVJL010000001">
    <property type="protein sequence ID" value="NMF58325.1"/>
    <property type="molecule type" value="Genomic_DNA"/>
</dbReference>
<evidence type="ECO:0000313" key="4">
    <source>
        <dbReference type="EMBL" id="NMF58325.1"/>
    </source>
</evidence>
<dbReference type="Proteomes" id="UP000738376">
    <property type="component" value="Unassembled WGS sequence"/>
</dbReference>
<dbReference type="Pfam" id="PF06386">
    <property type="entry name" value="GvpL_GvpF"/>
    <property type="match status" value="1"/>
</dbReference>
<dbReference type="InterPro" id="IPR009430">
    <property type="entry name" value="GvpL/GvpF"/>
</dbReference>
<accession>A0ABX1LQC8</accession>
<evidence type="ECO:0000256" key="2">
    <source>
        <dbReference type="ARBA" id="ARBA00035108"/>
    </source>
</evidence>
<comment type="subcellular location">
    <subcellularLocation>
        <location evidence="2">Gas vesicle</location>
    </subcellularLocation>
</comment>
<evidence type="ECO:0000313" key="5">
    <source>
        <dbReference type="Proteomes" id="UP000738376"/>
    </source>
</evidence>
<organism evidence="4 5">
    <name type="scientific">Pseudanabaena yagii GIHE-NHR1</name>
    <dbReference type="NCBI Taxonomy" id="2722753"/>
    <lineage>
        <taxon>Bacteria</taxon>
        <taxon>Bacillati</taxon>
        <taxon>Cyanobacteriota</taxon>
        <taxon>Cyanophyceae</taxon>
        <taxon>Pseudanabaenales</taxon>
        <taxon>Pseudanabaenaceae</taxon>
        <taxon>Pseudanabaena</taxon>
        <taxon>Pseudanabaena yagii</taxon>
    </lineage>
</organism>
<evidence type="ECO:0000256" key="3">
    <source>
        <dbReference type="ARBA" id="ARBA00035643"/>
    </source>
</evidence>
<sequence>MLYTFAILLAPAPDEQPLGITGKPIEYLQCDRLIAAIEPDVDIEAMKLLPEQSLMQAIIHHDRLICELFNQRTLLPLRFGTAFVSIAALETYLQTEGERLFASLQRLDGYAEYLITGNAIAPKLEVATNLKGKDYLLAKRSQYLQQEQWRSQLQKEVLDYRQTITDHLNPDNLNPEYPPAFQHVETQGSEDVRVYALLPRSQVEYLQEALRSWEAQHPHWQIAWSQALPPYHFLDA</sequence>
<evidence type="ECO:0008006" key="6">
    <source>
        <dbReference type="Google" id="ProtNLM"/>
    </source>
</evidence>
<comment type="similarity">
    <text evidence="3">Belongs to the gas vesicle GvpF/GvpL family.</text>
</comment>
<comment type="caution">
    <text evidence="4">The sequence shown here is derived from an EMBL/GenBank/DDBJ whole genome shotgun (WGS) entry which is preliminary data.</text>
</comment>
<dbReference type="PANTHER" id="PTHR36852:SF1">
    <property type="entry name" value="PROTEIN GVPL 2"/>
    <property type="match status" value="1"/>
</dbReference>
<protein>
    <recommendedName>
        <fullName evidence="6">Gas vesicle protein</fullName>
    </recommendedName>
</protein>
<gene>
    <name evidence="4" type="ORF">HC246_09910</name>
</gene>
<evidence type="ECO:0000256" key="1">
    <source>
        <dbReference type="ARBA" id="ARBA00022987"/>
    </source>
</evidence>
<keyword evidence="5" id="KW-1185">Reference proteome</keyword>
<name>A0ABX1LQC8_9CYAN</name>
<proteinExistence type="inferred from homology"/>
<dbReference type="RefSeq" id="WP_169363243.1">
    <property type="nucleotide sequence ID" value="NZ_JAAVJL010000001.1"/>
</dbReference>
<dbReference type="PANTHER" id="PTHR36852">
    <property type="entry name" value="PROTEIN GVPL 2"/>
    <property type="match status" value="1"/>
</dbReference>
<keyword evidence="1" id="KW-0304">Gas vesicle</keyword>